<dbReference type="CDD" id="cd00090">
    <property type="entry name" value="HTH_ARSR"/>
    <property type="match status" value="1"/>
</dbReference>
<dbReference type="AlphaFoldDB" id="A0A154L3R3"/>
<dbReference type="Pfam" id="PF01022">
    <property type="entry name" value="HTH_5"/>
    <property type="match status" value="1"/>
</dbReference>
<organism evidence="2 3">
    <name type="scientific">Thalassospira lucentensis</name>
    <dbReference type="NCBI Taxonomy" id="168935"/>
    <lineage>
        <taxon>Bacteria</taxon>
        <taxon>Pseudomonadati</taxon>
        <taxon>Pseudomonadota</taxon>
        <taxon>Alphaproteobacteria</taxon>
        <taxon>Rhodospirillales</taxon>
        <taxon>Thalassospiraceae</taxon>
        <taxon>Thalassospira</taxon>
    </lineage>
</organism>
<reference evidence="2 3" key="1">
    <citation type="submission" date="2015-12" db="EMBL/GenBank/DDBJ databases">
        <title>Genome sequence of Thalassospira lucentensis MCCC 1A02072.</title>
        <authorList>
            <person name="Lu L."/>
            <person name="Lai Q."/>
            <person name="Shao Z."/>
            <person name="Qian P."/>
        </authorList>
    </citation>
    <scope>NUCLEOTIDE SEQUENCE [LARGE SCALE GENOMIC DNA]</scope>
    <source>
        <strain evidence="2 3">MCCC 1A02072</strain>
    </source>
</reference>
<evidence type="ECO:0000313" key="3">
    <source>
        <dbReference type="Proteomes" id="UP000076335"/>
    </source>
</evidence>
<dbReference type="PRINTS" id="PR00778">
    <property type="entry name" value="HTHARSR"/>
</dbReference>
<dbReference type="PROSITE" id="PS50987">
    <property type="entry name" value="HTH_ARSR_2"/>
    <property type="match status" value="1"/>
</dbReference>
<dbReference type="EMBL" id="LPVY01000020">
    <property type="protein sequence ID" value="KZB63021.1"/>
    <property type="molecule type" value="Genomic_DNA"/>
</dbReference>
<protein>
    <submittedName>
        <fullName evidence="2">ArsR family transcriptional regulator</fullName>
    </submittedName>
</protein>
<evidence type="ECO:0000259" key="1">
    <source>
        <dbReference type="PROSITE" id="PS50987"/>
    </source>
</evidence>
<dbReference type="OrthoDB" id="7210994at2"/>
<name>A0A154L3R3_9PROT</name>
<dbReference type="InterPro" id="IPR036388">
    <property type="entry name" value="WH-like_DNA-bd_sf"/>
</dbReference>
<dbReference type="InterPro" id="IPR011991">
    <property type="entry name" value="ArsR-like_HTH"/>
</dbReference>
<comment type="caution">
    <text evidence="2">The sequence shown here is derived from an EMBL/GenBank/DDBJ whole genome shotgun (WGS) entry which is preliminary data.</text>
</comment>
<dbReference type="PANTHER" id="PTHR38600:SF2">
    <property type="entry name" value="SLL0088 PROTEIN"/>
    <property type="match status" value="1"/>
</dbReference>
<dbReference type="InterPro" id="IPR036390">
    <property type="entry name" value="WH_DNA-bd_sf"/>
</dbReference>
<dbReference type="GO" id="GO:0003700">
    <property type="term" value="F:DNA-binding transcription factor activity"/>
    <property type="evidence" value="ECO:0007669"/>
    <property type="project" value="InterPro"/>
</dbReference>
<accession>A0A154L3R3</accession>
<dbReference type="PANTHER" id="PTHR38600">
    <property type="entry name" value="TRANSCRIPTIONAL REGULATORY PROTEIN"/>
    <property type="match status" value="1"/>
</dbReference>
<dbReference type="RefSeq" id="WP_062952519.1">
    <property type="nucleotide sequence ID" value="NZ_LPVY01000020.1"/>
</dbReference>
<evidence type="ECO:0000313" key="2">
    <source>
        <dbReference type="EMBL" id="KZB63021.1"/>
    </source>
</evidence>
<gene>
    <name evidence="2" type="ORF">AUP42_02940</name>
</gene>
<dbReference type="InterPro" id="IPR001845">
    <property type="entry name" value="HTH_ArsR_DNA-bd_dom"/>
</dbReference>
<feature type="domain" description="HTH arsR-type" evidence="1">
    <location>
        <begin position="1"/>
        <end position="94"/>
    </location>
</feature>
<dbReference type="NCBIfam" id="NF033788">
    <property type="entry name" value="HTH_metalloreg"/>
    <property type="match status" value="1"/>
</dbReference>
<dbReference type="Proteomes" id="UP000076335">
    <property type="component" value="Unassembled WGS sequence"/>
</dbReference>
<sequence length="112" mass="12908">MTNNNEQLDQMFHALSDATRRGMVDRLCKGPATVSELAEPLDMALPTVMGHLRVLENCGLVRSMKRGRVRTCELEPEQLTQVEIWINQRRSLWARRFDRLGEFLAKSEPPNE</sequence>
<proteinExistence type="predicted"/>
<dbReference type="SUPFAM" id="SSF46785">
    <property type="entry name" value="Winged helix' DNA-binding domain"/>
    <property type="match status" value="1"/>
</dbReference>
<dbReference type="SMART" id="SM00418">
    <property type="entry name" value="HTH_ARSR"/>
    <property type="match status" value="1"/>
</dbReference>
<dbReference type="Gene3D" id="1.10.10.10">
    <property type="entry name" value="Winged helix-like DNA-binding domain superfamily/Winged helix DNA-binding domain"/>
    <property type="match status" value="1"/>
</dbReference>